<evidence type="ECO:0000313" key="2">
    <source>
        <dbReference type="Proteomes" id="UP000694891"/>
    </source>
</evidence>
<organism evidence="2 3">
    <name type="scientific">Stegastes partitus</name>
    <name type="common">bicolor damselfish</name>
    <dbReference type="NCBI Taxonomy" id="144197"/>
    <lineage>
        <taxon>Eukaryota</taxon>
        <taxon>Metazoa</taxon>
        <taxon>Chordata</taxon>
        <taxon>Craniata</taxon>
        <taxon>Vertebrata</taxon>
        <taxon>Euteleostomi</taxon>
        <taxon>Actinopterygii</taxon>
        <taxon>Neopterygii</taxon>
        <taxon>Teleostei</taxon>
        <taxon>Neoteleostei</taxon>
        <taxon>Acanthomorphata</taxon>
        <taxon>Ovalentaria</taxon>
        <taxon>Pomacentridae</taxon>
        <taxon>Stegastes</taxon>
    </lineage>
</organism>
<name>A0A9Y4NA27_9TELE</name>
<protein>
    <submittedName>
        <fullName evidence="3">Uncharacterized protein LOC103367411</fullName>
    </submittedName>
</protein>
<dbReference type="RefSeq" id="XP_008293652.1">
    <property type="nucleotide sequence ID" value="XM_008295430.1"/>
</dbReference>
<evidence type="ECO:0000313" key="3">
    <source>
        <dbReference type="RefSeq" id="XP_008293652.1"/>
    </source>
</evidence>
<dbReference type="Proteomes" id="UP000694891">
    <property type="component" value="Unplaced"/>
</dbReference>
<gene>
    <name evidence="3" type="primary">LOC103367411</name>
</gene>
<accession>A0A9Y4NA27</accession>
<evidence type="ECO:0000256" key="1">
    <source>
        <dbReference type="SAM" id="MobiDB-lite"/>
    </source>
</evidence>
<proteinExistence type="predicted"/>
<keyword evidence="2" id="KW-1185">Reference proteome</keyword>
<dbReference type="GeneID" id="103367411"/>
<sequence>MAAQRKKKQEYLKSEELFRRKAYLIITEMVELSIQTREDTSVLVDEILHSIFFLGRIHKPPISPEIILKDDDEAENLLSTLMSCYPRPFELYSSQLPRRSPFSCVLDMTVLLVGQENEEEIKDRLQDFIDTVEEDVPSNHLISSTICVSQKYNNSVRYYGVSMSTSGRNAGKIMVAASCFGAWDDYVADAVMTYYPDKEKSKKEYFDGTIKIPDYVRCQAFNLKSGGKMNPCKSCGNLFGLSTDEETEWPYGNCAEVESLSNLLKNENEVKEQSQPRSPTWTPENRETARESVLQDLGAVLHTIQFETWDGEHFYDPLAG</sequence>
<feature type="region of interest" description="Disordered" evidence="1">
    <location>
        <begin position="268"/>
        <end position="289"/>
    </location>
</feature>
<dbReference type="AlphaFoldDB" id="A0A9Y4NA27"/>
<reference evidence="3" key="1">
    <citation type="submission" date="2025-08" db="UniProtKB">
        <authorList>
            <consortium name="RefSeq"/>
        </authorList>
    </citation>
    <scope>IDENTIFICATION</scope>
</reference>